<protein>
    <submittedName>
        <fullName evidence="1">Uncharacterized protein</fullName>
    </submittedName>
</protein>
<reference evidence="1 2" key="1">
    <citation type="journal article" date="2019" name="Sci. Rep.">
        <title>Orb-weaving spider Araneus ventricosus genome elucidates the spidroin gene catalogue.</title>
        <authorList>
            <person name="Kono N."/>
            <person name="Nakamura H."/>
            <person name="Ohtoshi R."/>
            <person name="Moran D.A.P."/>
            <person name="Shinohara A."/>
            <person name="Yoshida Y."/>
            <person name="Fujiwara M."/>
            <person name="Mori M."/>
            <person name="Tomita M."/>
            <person name="Arakawa K."/>
        </authorList>
    </citation>
    <scope>NUCLEOTIDE SEQUENCE [LARGE SCALE GENOMIC DNA]</scope>
</reference>
<proteinExistence type="predicted"/>
<evidence type="ECO:0000313" key="2">
    <source>
        <dbReference type="Proteomes" id="UP000499080"/>
    </source>
</evidence>
<dbReference type="AlphaFoldDB" id="A0A4Y2HXC0"/>
<accession>A0A4Y2HXC0</accession>
<evidence type="ECO:0000313" key="1">
    <source>
        <dbReference type="EMBL" id="GBM69639.1"/>
    </source>
</evidence>
<name>A0A4Y2HXC0_ARAVE</name>
<gene>
    <name evidence="1" type="ORF">AVEN_17597_1</name>
</gene>
<organism evidence="1 2">
    <name type="scientific">Araneus ventricosus</name>
    <name type="common">Orbweaver spider</name>
    <name type="synonym">Epeira ventricosa</name>
    <dbReference type="NCBI Taxonomy" id="182803"/>
    <lineage>
        <taxon>Eukaryota</taxon>
        <taxon>Metazoa</taxon>
        <taxon>Ecdysozoa</taxon>
        <taxon>Arthropoda</taxon>
        <taxon>Chelicerata</taxon>
        <taxon>Arachnida</taxon>
        <taxon>Araneae</taxon>
        <taxon>Araneomorphae</taxon>
        <taxon>Entelegynae</taxon>
        <taxon>Araneoidea</taxon>
        <taxon>Araneidae</taxon>
        <taxon>Araneus</taxon>
    </lineage>
</organism>
<sequence>MRTVRRTAVQDRNTSVEQIRAVKYSSVPIQTVWNCLFYGGLHSKRPSACLPLISWHYQSRIQRHELIRGPNRTELVDGRMAFLSRYISAGFYHKNAFEMTTESPSLISRLPCKQSYKSECWWNQLVVILSSIAEMIVGGFQYENPKPHTPITTRRIFKDVKTLP</sequence>
<dbReference type="EMBL" id="BGPR01002206">
    <property type="protein sequence ID" value="GBM69639.1"/>
    <property type="molecule type" value="Genomic_DNA"/>
</dbReference>
<dbReference type="Proteomes" id="UP000499080">
    <property type="component" value="Unassembled WGS sequence"/>
</dbReference>
<comment type="caution">
    <text evidence="1">The sequence shown here is derived from an EMBL/GenBank/DDBJ whole genome shotgun (WGS) entry which is preliminary data.</text>
</comment>
<keyword evidence="2" id="KW-1185">Reference proteome</keyword>